<name>A0ACC6SCY5_9BACI</name>
<keyword evidence="2" id="KW-1185">Reference proteome</keyword>
<dbReference type="Proteomes" id="UP001439875">
    <property type="component" value="Unassembled WGS sequence"/>
</dbReference>
<comment type="caution">
    <text evidence="1">The sequence shown here is derived from an EMBL/GenBank/DDBJ whole genome shotgun (WGS) entry which is preliminary data.</text>
</comment>
<evidence type="ECO:0000313" key="1">
    <source>
        <dbReference type="EMBL" id="MEQ2527864.1"/>
    </source>
</evidence>
<evidence type="ECO:0000313" key="2">
    <source>
        <dbReference type="Proteomes" id="UP001439875"/>
    </source>
</evidence>
<organism evidence="1 2">
    <name type="scientific">Robertmurraya yapensis</name>
    <name type="common">ex Hitch et al 2024</name>
    <dbReference type="NCBI Taxonomy" id="3133160"/>
    <lineage>
        <taxon>Bacteria</taxon>
        <taxon>Bacillati</taxon>
        <taxon>Bacillota</taxon>
        <taxon>Bacilli</taxon>
        <taxon>Bacillales</taxon>
        <taxon>Bacillaceae</taxon>
        <taxon>Robertmurraya</taxon>
    </lineage>
</organism>
<gene>
    <name evidence="1" type="ORF">WMO40_14240</name>
</gene>
<accession>A0ACC6SCY5</accession>
<reference evidence="1" key="1">
    <citation type="submission" date="2024-03" db="EMBL/GenBank/DDBJ databases">
        <title>Human intestinal bacterial collection.</title>
        <authorList>
            <person name="Pauvert C."/>
            <person name="Hitch T.C.A."/>
            <person name="Clavel T."/>
        </authorList>
    </citation>
    <scope>NUCLEOTIDE SEQUENCE</scope>
    <source>
        <strain evidence="1">CLA-AA-H227</strain>
    </source>
</reference>
<proteinExistence type="predicted"/>
<sequence>MKHEDLKDNSVIDSERASDAHKNESVIASKKEEETILIVDGIRRHGRFKARPYDVDPLDESSLLPRALRRFRLKEWVGFTLLHPELSSSMILQEAHYLASSEIYVRDKHGMVEHSRNVRGGSLKLPHELFPSAPAIDANGYWIGYDWAEQPNGRHRIRVSVDATAEQAAIKMDLELDGAKASAPLSVSSPLPGGAMYTHKVAYPASGSVTVGDRTYTFDASRDIAILDEHRTFLPYRTSWLWGTFAAITPNGVIGANFAQRPIVAGTEEESCLWTPGACEPLADITFKQKSNDPLAPWHIKSADGRLDVTFTPEDRKDVKHQLVVASIDYWQLVGTYTGTVAGHKVKGVRGVCESMRARL</sequence>
<protein>
    <submittedName>
        <fullName evidence="1">DUF2804 family protein</fullName>
    </submittedName>
</protein>
<dbReference type="EMBL" id="JBBMEW010000012">
    <property type="protein sequence ID" value="MEQ2527864.1"/>
    <property type="molecule type" value="Genomic_DNA"/>
</dbReference>